<keyword evidence="11" id="KW-1185">Reference proteome</keyword>
<comment type="similarity">
    <text evidence="1">Belongs to the UFL1 family.</text>
</comment>
<dbReference type="GO" id="GO:0005789">
    <property type="term" value="C:endoplasmic reticulum membrane"/>
    <property type="evidence" value="ECO:0007669"/>
    <property type="project" value="TreeGrafter"/>
</dbReference>
<dbReference type="GO" id="GO:0061666">
    <property type="term" value="F:UFM1 ligase activity"/>
    <property type="evidence" value="ECO:0007669"/>
    <property type="project" value="InterPro"/>
</dbReference>
<dbReference type="InterPro" id="IPR056580">
    <property type="entry name" value="Ufl1_dom"/>
</dbReference>
<feature type="region of interest" description="Disordered" evidence="6">
    <location>
        <begin position="680"/>
        <end position="702"/>
    </location>
</feature>
<dbReference type="InterPro" id="IPR056761">
    <property type="entry name" value="Ufl1-like_C"/>
</dbReference>
<feature type="domain" description="E3 UFM1-protein ligase 1-like" evidence="8">
    <location>
        <begin position="472"/>
        <end position="590"/>
    </location>
</feature>
<evidence type="ECO:0000256" key="5">
    <source>
        <dbReference type="ARBA" id="ARBA00031516"/>
    </source>
</evidence>
<dbReference type="InterPro" id="IPR018611">
    <property type="entry name" value="Ufl1"/>
</dbReference>
<dbReference type="Ensembl" id="ENSSGRT00000114088.1">
    <property type="protein sequence ID" value="ENSSGRP00000107375.1"/>
    <property type="gene ID" value="ENSSGRG00000053006.1"/>
</dbReference>
<dbReference type="Pfam" id="PF09743">
    <property type="entry name" value="E3_UFM1_ligase"/>
    <property type="match status" value="2"/>
</dbReference>
<reference evidence="10" key="2">
    <citation type="submission" date="2025-09" db="UniProtKB">
        <authorList>
            <consortium name="Ensembl"/>
        </authorList>
    </citation>
    <scope>IDENTIFICATION</scope>
</reference>
<evidence type="ECO:0000256" key="3">
    <source>
        <dbReference type="ARBA" id="ARBA00022679"/>
    </source>
</evidence>
<dbReference type="GO" id="GO:1990592">
    <property type="term" value="P:protein K69-linked ufmylation"/>
    <property type="evidence" value="ECO:0007669"/>
    <property type="project" value="TreeGrafter"/>
</dbReference>
<evidence type="ECO:0000313" key="11">
    <source>
        <dbReference type="Proteomes" id="UP000472262"/>
    </source>
</evidence>
<accession>A0A672SYI0</accession>
<reference evidence="10" key="1">
    <citation type="submission" date="2025-08" db="UniProtKB">
        <authorList>
            <consortium name="Ensembl"/>
        </authorList>
    </citation>
    <scope>IDENTIFICATION</scope>
</reference>
<feature type="region of interest" description="Disordered" evidence="6">
    <location>
        <begin position="341"/>
        <end position="410"/>
    </location>
</feature>
<feature type="domain" description="E3 UFM1-protein ligase 1-like N-terminal" evidence="7">
    <location>
        <begin position="7"/>
        <end position="82"/>
    </location>
</feature>
<evidence type="ECO:0000256" key="6">
    <source>
        <dbReference type="SAM" id="MobiDB-lite"/>
    </source>
</evidence>
<dbReference type="Pfam" id="PF23659">
    <property type="entry name" value="UFL1"/>
    <property type="match status" value="1"/>
</dbReference>
<evidence type="ECO:0000259" key="7">
    <source>
        <dbReference type="Pfam" id="PF09743"/>
    </source>
</evidence>
<feature type="domain" description="E3 UFM1-protein ligase-like C-terminal" evidence="9">
    <location>
        <begin position="595"/>
        <end position="717"/>
    </location>
</feature>
<dbReference type="GO" id="GO:0034976">
    <property type="term" value="P:response to endoplasmic reticulum stress"/>
    <property type="evidence" value="ECO:0007669"/>
    <property type="project" value="TreeGrafter"/>
</dbReference>
<dbReference type="Pfam" id="PF25041">
    <property type="entry name" value="UFL1_C"/>
    <property type="match status" value="1"/>
</dbReference>
<keyword evidence="4" id="KW-0833">Ubl conjugation pathway</keyword>
<proteinExistence type="inferred from homology"/>
<dbReference type="Proteomes" id="UP000472262">
    <property type="component" value="Unassembled WGS sequence"/>
</dbReference>
<evidence type="ECO:0000259" key="8">
    <source>
        <dbReference type="Pfam" id="PF23659"/>
    </source>
</evidence>
<evidence type="ECO:0000256" key="4">
    <source>
        <dbReference type="ARBA" id="ARBA00022786"/>
    </source>
</evidence>
<evidence type="ECO:0000313" key="10">
    <source>
        <dbReference type="Ensembl" id="ENSSGRP00000107375.1"/>
    </source>
</evidence>
<organism evidence="10 11">
    <name type="scientific">Sinocyclocheilus grahami</name>
    <name type="common">Dianchi golden-line fish</name>
    <name type="synonym">Barbus grahami</name>
    <dbReference type="NCBI Taxonomy" id="75366"/>
    <lineage>
        <taxon>Eukaryota</taxon>
        <taxon>Metazoa</taxon>
        <taxon>Chordata</taxon>
        <taxon>Craniata</taxon>
        <taxon>Vertebrata</taxon>
        <taxon>Euteleostomi</taxon>
        <taxon>Actinopterygii</taxon>
        <taxon>Neopterygii</taxon>
        <taxon>Teleostei</taxon>
        <taxon>Ostariophysi</taxon>
        <taxon>Cypriniformes</taxon>
        <taxon>Cyprinidae</taxon>
        <taxon>Cyprininae</taxon>
        <taxon>Sinocyclocheilus</taxon>
    </lineage>
</organism>
<dbReference type="InterPro" id="IPR056579">
    <property type="entry name" value="Ufl1_N"/>
</dbReference>
<dbReference type="Pfam" id="PF25870">
    <property type="entry name" value="WHD_UFL1_5th"/>
    <property type="match status" value="1"/>
</dbReference>
<protein>
    <recommendedName>
        <fullName evidence="2">E3 UFM1-protein ligase 1</fullName>
    </recommendedName>
    <alternativeName>
        <fullName evidence="5">E3 UFM1-protein transferase 1</fullName>
    </alternativeName>
</protein>
<dbReference type="AlphaFoldDB" id="A0A672SYI0"/>
<evidence type="ECO:0000256" key="2">
    <source>
        <dbReference type="ARBA" id="ARBA00019780"/>
    </source>
</evidence>
<evidence type="ECO:0000256" key="1">
    <source>
        <dbReference type="ARBA" id="ARBA00010789"/>
    </source>
</evidence>
<sequence>MAADWEEIRRLAADFQRAQFADTVQRLSERNCIEVVAKLVEDKKLDVVHTLDGKEYVTPAQISQEICDELYMHRGRINVVDLILYIFFFNQHGLKMFQRASCGLELNSRLGRVIHGQTDQYNRGVIFTQAFRSRHKACVCGLFSAISRPTQISNLLNLYGFQENLLYSVLEELVNSGRLKGSVVGGRQDKTIYIPDIYSKAQSTWVESFLKQNGYLEFEALTRLGIPDPVSYIKKRFKSSKLLFLKSACVGKVIIDQLEASVEEAINSATWVDLQPMIPSSLSEEDVGILLLSTSVVSEKFITGCIALFDDIMQQKAQKEVKNNPVFLIMEDDVKQASVLLETSTSSKKDKRDERRKKATEGSGSVKGGGGGNAREIRIRKTKKKAKREEDSDEETTHTSQSRNTQGDMSFLSVEEIMEALGEKVCDSSEEMLQELAEQIQRPLSKMYQEVVSAAFMSTSSTGAGGSRKKNMKDLQEEINNLYNNIRLFEKGTKLFSEETQAAIARHVLRTVCTDVTNVLLSFVAAEHMTSDSSTAITSEIRLKILAKLSDEVKSPLMKLHNSLNGKAIEDFVSCLEMSAEECGLFLKKVDKKRERQALFVHRQALSEQLRDKEDPALVLHLTSVLLFQNITHCMLHAPGRCVPHIIGFLQSKIPEEQHKLLSQYQSLVVKQLVEQGQGQEKKSSLGEGAEDGPVVSDDMEGLQKELHSLTRDIKDIILSQRKPSVTE</sequence>
<dbReference type="GO" id="GO:0032434">
    <property type="term" value="P:regulation of proteasomal ubiquitin-dependent protein catabolic process"/>
    <property type="evidence" value="ECO:0007669"/>
    <property type="project" value="TreeGrafter"/>
</dbReference>
<dbReference type="PANTHER" id="PTHR31057:SF0">
    <property type="entry name" value="E3 UFM1-PROTEIN LIGASE 1"/>
    <property type="match status" value="1"/>
</dbReference>
<dbReference type="InParanoid" id="A0A672SYI0"/>
<feature type="domain" description="E3 UFM1-protein ligase 1-like N-terminal" evidence="7">
    <location>
        <begin position="106"/>
        <end position="233"/>
    </location>
</feature>
<name>A0A672SYI0_SINGR</name>
<dbReference type="FunCoup" id="A0A672SYI0">
    <property type="interactions" value="2309"/>
</dbReference>
<dbReference type="OMA" id="CILHASG"/>
<keyword evidence="3" id="KW-0808">Transferase</keyword>
<dbReference type="PANTHER" id="PTHR31057">
    <property type="entry name" value="E3 UFM1-PROTEIN LIGASE 1"/>
    <property type="match status" value="1"/>
</dbReference>
<evidence type="ECO:0000259" key="9">
    <source>
        <dbReference type="Pfam" id="PF25041"/>
    </source>
</evidence>